<dbReference type="PANTHER" id="PTHR24198">
    <property type="entry name" value="ANKYRIN REPEAT AND PROTEIN KINASE DOMAIN-CONTAINING PROTEIN"/>
    <property type="match status" value="1"/>
</dbReference>
<proteinExistence type="predicted"/>
<evidence type="ECO:0000256" key="1">
    <source>
        <dbReference type="ARBA" id="ARBA00022737"/>
    </source>
</evidence>
<gene>
    <name evidence="3" type="ORF">HK103_003105</name>
</gene>
<evidence type="ECO:0000313" key="3">
    <source>
        <dbReference type="EMBL" id="KAJ3258964.1"/>
    </source>
</evidence>
<dbReference type="Proteomes" id="UP001210925">
    <property type="component" value="Unassembled WGS sequence"/>
</dbReference>
<keyword evidence="2" id="KW-0040">ANK repeat</keyword>
<dbReference type="PANTHER" id="PTHR24198:SF193">
    <property type="match status" value="1"/>
</dbReference>
<dbReference type="EMBL" id="JADGKB010000022">
    <property type="protein sequence ID" value="KAJ3258964.1"/>
    <property type="molecule type" value="Genomic_DNA"/>
</dbReference>
<keyword evidence="1" id="KW-0677">Repeat</keyword>
<accession>A0AAD5ULX8</accession>
<dbReference type="InterPro" id="IPR002110">
    <property type="entry name" value="Ankyrin_rpt"/>
</dbReference>
<organism evidence="3 4">
    <name type="scientific">Boothiomyces macroporosus</name>
    <dbReference type="NCBI Taxonomy" id="261099"/>
    <lineage>
        <taxon>Eukaryota</taxon>
        <taxon>Fungi</taxon>
        <taxon>Fungi incertae sedis</taxon>
        <taxon>Chytridiomycota</taxon>
        <taxon>Chytridiomycota incertae sedis</taxon>
        <taxon>Chytridiomycetes</taxon>
        <taxon>Rhizophydiales</taxon>
        <taxon>Terramycetaceae</taxon>
        <taxon>Boothiomyces</taxon>
    </lineage>
</organism>
<reference evidence="3" key="1">
    <citation type="submission" date="2020-05" db="EMBL/GenBank/DDBJ databases">
        <title>Phylogenomic resolution of chytrid fungi.</title>
        <authorList>
            <person name="Stajich J.E."/>
            <person name="Amses K."/>
            <person name="Simmons R."/>
            <person name="Seto K."/>
            <person name="Myers J."/>
            <person name="Bonds A."/>
            <person name="Quandt C.A."/>
            <person name="Barry K."/>
            <person name="Liu P."/>
            <person name="Grigoriev I."/>
            <person name="Longcore J.E."/>
            <person name="James T.Y."/>
        </authorList>
    </citation>
    <scope>NUCLEOTIDE SEQUENCE</scope>
    <source>
        <strain evidence="3">PLAUS21</strain>
    </source>
</reference>
<dbReference type="InterPro" id="IPR036770">
    <property type="entry name" value="Ankyrin_rpt-contain_sf"/>
</dbReference>
<sequence length="241" mass="27527">MVELFQLPLDIFYRVEKYLTLVEFLNLECSTTEIPVHKQTVYFNYYSERALLDVETATLDILYCLIGSDLMNFKRLVSALSIDIVNLEELLEYSLVSTEQYHREFAKYLICECAVDPSVGEDLAIRVAAEHGDDEMVELLLQDNRVQPNSNDDYAIYYAAANGHYKVVDLLLRDKRVDPQASFVAACANGHTNIVERLLDDERLNERSARGLQMAHKNGHFDIVDLLVKDGKSVDFGFQAM</sequence>
<name>A0AAD5ULX8_9FUNG</name>
<dbReference type="Pfam" id="PF12796">
    <property type="entry name" value="Ank_2"/>
    <property type="match status" value="1"/>
</dbReference>
<comment type="caution">
    <text evidence="3">The sequence shown here is derived from an EMBL/GenBank/DDBJ whole genome shotgun (WGS) entry which is preliminary data.</text>
</comment>
<dbReference type="SUPFAM" id="SSF48403">
    <property type="entry name" value="Ankyrin repeat"/>
    <property type="match status" value="1"/>
</dbReference>
<dbReference type="SMART" id="SM00248">
    <property type="entry name" value="ANK"/>
    <property type="match status" value="3"/>
</dbReference>
<dbReference type="AlphaFoldDB" id="A0AAD5ULX8"/>
<evidence type="ECO:0008006" key="5">
    <source>
        <dbReference type="Google" id="ProtNLM"/>
    </source>
</evidence>
<dbReference type="Gene3D" id="1.25.40.20">
    <property type="entry name" value="Ankyrin repeat-containing domain"/>
    <property type="match status" value="2"/>
</dbReference>
<protein>
    <recommendedName>
        <fullName evidence="5">Ankyrin repeat protein</fullName>
    </recommendedName>
</protein>
<evidence type="ECO:0000313" key="4">
    <source>
        <dbReference type="Proteomes" id="UP001210925"/>
    </source>
</evidence>
<keyword evidence="4" id="KW-1185">Reference proteome</keyword>
<evidence type="ECO:0000256" key="2">
    <source>
        <dbReference type="ARBA" id="ARBA00023043"/>
    </source>
</evidence>